<dbReference type="OrthoDB" id="2565179at2759"/>
<evidence type="ECO:0000313" key="1">
    <source>
        <dbReference type="EMBL" id="KZP00507.1"/>
    </source>
</evidence>
<sequence length="711" mass="81017">MPHLAEPLIPSLTRILHLERSRSPSSDLTDGKGVAPFLPIPSVDNLYAFLLDAVQPESNSAHRYSEVGYSSANKYSEVGYYDHSLRTWARSELDKAIRDPSEAIPNLILVLLPSLAPTSERYELDSDVSHDGIRAPQGLSASATLIVICGLLALRQACLSGRPQRFSETRQHLWTTWIKAFLTSDVPPIVQFSILLSFLQLAEFPEDASYLLEVLSWLFDHRRTLRFADDRVEAAMWQTELSVVGLKALLCAADPNPSQMYRSLRLIWSLFPNCPLQEDLILNRVVATLLPDNIRLAVGVLQCAKVAEVDIWPATATRIFYNALSDGNLDITHGILQPAWLQDDDQKLHLRNWITNATRDTDIHIAQHQRSVFGHALARALRSKVKFDYRTWRRALLILMRSGHLKWPVSLAERIEKRLRDGRLEGKLEQYIPRRLYRNVPLSHSKVLIKRLEKLLETMPALWRIPTKSDAKPSPAVVLATELRRPMVQRIRQPNRPLIHNLVLTKLLRVASRTGSRLHTTRLARAMLVRVSWGQAVVDPITTNLLLQSVLRWDRSISIPAMKTLFDRIFVLGYPGSERYPDGLFGTFSNSKIKPQPPGRSVHPARHARPLYKIFIRAFARAGDWMSAKKLVGLLIVAKEAEIARKRAYERERRSGATYRARTRERLLRAIPRGTDPKIWEGLTNKQIRDRIAQGSFYFTAFQDDVFYSIG</sequence>
<keyword evidence="2" id="KW-1185">Reference proteome</keyword>
<dbReference type="EMBL" id="KV417269">
    <property type="protein sequence ID" value="KZP00507.1"/>
    <property type="molecule type" value="Genomic_DNA"/>
</dbReference>
<evidence type="ECO:0000313" key="2">
    <source>
        <dbReference type="Proteomes" id="UP000076738"/>
    </source>
</evidence>
<reference evidence="1 2" key="1">
    <citation type="journal article" date="2016" name="Mol. Biol. Evol.">
        <title>Comparative Genomics of Early-Diverging Mushroom-Forming Fungi Provides Insights into the Origins of Lignocellulose Decay Capabilities.</title>
        <authorList>
            <person name="Nagy L.G."/>
            <person name="Riley R."/>
            <person name="Tritt A."/>
            <person name="Adam C."/>
            <person name="Daum C."/>
            <person name="Floudas D."/>
            <person name="Sun H."/>
            <person name="Yadav J.S."/>
            <person name="Pangilinan J."/>
            <person name="Larsson K.H."/>
            <person name="Matsuura K."/>
            <person name="Barry K."/>
            <person name="Labutti K."/>
            <person name="Kuo R."/>
            <person name="Ohm R.A."/>
            <person name="Bhattacharya S.S."/>
            <person name="Shirouzu T."/>
            <person name="Yoshinaga Y."/>
            <person name="Martin F.M."/>
            <person name="Grigoriev I.V."/>
            <person name="Hibbett D.S."/>
        </authorList>
    </citation>
    <scope>NUCLEOTIDE SEQUENCE [LARGE SCALE GENOMIC DNA]</scope>
    <source>
        <strain evidence="1 2">TUFC12733</strain>
    </source>
</reference>
<proteinExistence type="predicted"/>
<name>A0A167R318_CALVF</name>
<accession>A0A167R318</accession>
<gene>
    <name evidence="1" type="ORF">CALVIDRAFT_278562</name>
</gene>
<protein>
    <submittedName>
        <fullName evidence="1">Uncharacterized protein</fullName>
    </submittedName>
</protein>
<organism evidence="1 2">
    <name type="scientific">Calocera viscosa (strain TUFC12733)</name>
    <dbReference type="NCBI Taxonomy" id="1330018"/>
    <lineage>
        <taxon>Eukaryota</taxon>
        <taxon>Fungi</taxon>
        <taxon>Dikarya</taxon>
        <taxon>Basidiomycota</taxon>
        <taxon>Agaricomycotina</taxon>
        <taxon>Dacrymycetes</taxon>
        <taxon>Dacrymycetales</taxon>
        <taxon>Dacrymycetaceae</taxon>
        <taxon>Calocera</taxon>
    </lineage>
</organism>
<dbReference type="Proteomes" id="UP000076738">
    <property type="component" value="Unassembled WGS sequence"/>
</dbReference>
<dbReference type="AlphaFoldDB" id="A0A167R318"/>
<dbReference type="STRING" id="1330018.A0A167R318"/>